<reference evidence="2" key="2">
    <citation type="submission" date="2025-09" db="UniProtKB">
        <authorList>
            <consortium name="Ensembl"/>
        </authorList>
    </citation>
    <scope>IDENTIFICATION</scope>
</reference>
<reference evidence="2" key="1">
    <citation type="submission" date="2025-08" db="UniProtKB">
        <authorList>
            <consortium name="Ensembl"/>
        </authorList>
    </citation>
    <scope>IDENTIFICATION</scope>
</reference>
<dbReference type="AlphaFoldDB" id="A0A8C8STI1"/>
<protein>
    <submittedName>
        <fullName evidence="2">Uncharacterized protein</fullName>
    </submittedName>
</protein>
<evidence type="ECO:0000313" key="3">
    <source>
        <dbReference type="Proteomes" id="UP000694393"/>
    </source>
</evidence>
<feature type="region of interest" description="Disordered" evidence="1">
    <location>
        <begin position="168"/>
        <end position="219"/>
    </location>
</feature>
<dbReference type="Proteomes" id="UP000694393">
    <property type="component" value="Unplaced"/>
</dbReference>
<organism evidence="2 3">
    <name type="scientific">Pelusios castaneus</name>
    <name type="common">West African mud turtle</name>
    <dbReference type="NCBI Taxonomy" id="367368"/>
    <lineage>
        <taxon>Eukaryota</taxon>
        <taxon>Metazoa</taxon>
        <taxon>Chordata</taxon>
        <taxon>Craniata</taxon>
        <taxon>Vertebrata</taxon>
        <taxon>Euteleostomi</taxon>
        <taxon>Archelosauria</taxon>
        <taxon>Testudinata</taxon>
        <taxon>Testudines</taxon>
        <taxon>Pleurodira</taxon>
        <taxon>Pelomedusidae</taxon>
        <taxon>Pelusios</taxon>
    </lineage>
</organism>
<sequence length="296" mass="31732">MGQVLGFAHCKESPSTASTTPDSTDGGNDESDFPELQTAREFSEDEEDEVSVDWGTPRELTFSYITFAGGPDTSPPSEPGPRGRRDSLVRRARGPLPRPETCETLVPMLGDSLENIPSLCQSPEGEQGLLARHCQGLEPFLAWDAPLSYMDDPIDLGWEEPQTAAAETVPGDLPQPEALTPHPAGDATEPPQTSATPSPWEEEPEAHTESITEQQLEGLDQSGNTLGLYIIGEPPMKTEMLCVRCGERGTGTSQGSGLALPWGSLQHWGLGRGIALRKLPALASHLGHCCEEVPEG</sequence>
<evidence type="ECO:0000313" key="2">
    <source>
        <dbReference type="Ensembl" id="ENSPCEP00000024361.1"/>
    </source>
</evidence>
<keyword evidence="3" id="KW-1185">Reference proteome</keyword>
<name>A0A8C8STI1_9SAUR</name>
<proteinExistence type="predicted"/>
<feature type="region of interest" description="Disordered" evidence="1">
    <location>
        <begin position="1"/>
        <end position="100"/>
    </location>
</feature>
<evidence type="ECO:0000256" key="1">
    <source>
        <dbReference type="SAM" id="MobiDB-lite"/>
    </source>
</evidence>
<feature type="compositionally biased region" description="Low complexity" evidence="1">
    <location>
        <begin position="13"/>
        <end position="25"/>
    </location>
</feature>
<accession>A0A8C8STI1</accession>
<dbReference type="Ensembl" id="ENSPCET00000025175.1">
    <property type="protein sequence ID" value="ENSPCEP00000024361.1"/>
    <property type="gene ID" value="ENSPCEG00000018421.1"/>
</dbReference>